<dbReference type="PANTHER" id="PTHR16675">
    <property type="entry name" value="MHC CLASS I-RELATED"/>
    <property type="match status" value="1"/>
</dbReference>
<dbReference type="AlphaFoldDB" id="A0A7L4KDU6"/>
<dbReference type="SUPFAM" id="SSF54452">
    <property type="entry name" value="MHC antigen-recognition domain"/>
    <property type="match status" value="1"/>
</dbReference>
<evidence type="ECO:0000256" key="1">
    <source>
        <dbReference type="ARBA" id="ARBA00023180"/>
    </source>
</evidence>
<evidence type="ECO:0000259" key="2">
    <source>
        <dbReference type="Pfam" id="PF00129"/>
    </source>
</evidence>
<sequence>SLYYYWIGVSDPSPGLPEFVSLGYVDGILISRYDSETGKTVPKADWVKGNLNEQHWEAQTEMGSQKLFHTCMGIM</sequence>
<dbReference type="Pfam" id="PF00129">
    <property type="entry name" value="MHC_I"/>
    <property type="match status" value="1"/>
</dbReference>
<feature type="non-terminal residue" evidence="3">
    <location>
        <position position="1"/>
    </location>
</feature>
<organism evidence="3 4">
    <name type="scientific">Ceuthmochares aereus</name>
    <dbReference type="NCBI Taxonomy" id="1961834"/>
    <lineage>
        <taxon>Eukaryota</taxon>
        <taxon>Metazoa</taxon>
        <taxon>Chordata</taxon>
        <taxon>Craniata</taxon>
        <taxon>Vertebrata</taxon>
        <taxon>Euteleostomi</taxon>
        <taxon>Archelosauria</taxon>
        <taxon>Archosauria</taxon>
        <taxon>Dinosauria</taxon>
        <taxon>Saurischia</taxon>
        <taxon>Theropoda</taxon>
        <taxon>Coelurosauria</taxon>
        <taxon>Aves</taxon>
        <taxon>Neognathae</taxon>
        <taxon>Neoaves</taxon>
        <taxon>Otidimorphae</taxon>
        <taxon>Cuculiformes</taxon>
        <taxon>Cuculidae</taxon>
        <taxon>Ceuthmochares</taxon>
    </lineage>
</organism>
<feature type="non-terminal residue" evidence="3">
    <location>
        <position position="75"/>
    </location>
</feature>
<gene>
    <name evidence="3" type="primary">Mr1</name>
    <name evidence="3" type="ORF">CEUAER_R13239</name>
</gene>
<dbReference type="GO" id="GO:0006955">
    <property type="term" value="P:immune response"/>
    <property type="evidence" value="ECO:0007669"/>
    <property type="project" value="TreeGrafter"/>
</dbReference>
<dbReference type="PANTHER" id="PTHR16675:SF235">
    <property type="entry name" value="SHKT DOMAIN-CONTAINING PROTEIN"/>
    <property type="match status" value="1"/>
</dbReference>
<proteinExistence type="predicted"/>
<comment type="caution">
    <text evidence="3">The sequence shown here is derived from an EMBL/GenBank/DDBJ whole genome shotgun (WGS) entry which is preliminary data.</text>
</comment>
<dbReference type="OrthoDB" id="8936120at2759"/>
<name>A0A7L4KDU6_9AVES</name>
<dbReference type="InterPro" id="IPR011161">
    <property type="entry name" value="MHC_I-like_Ag-recog"/>
</dbReference>
<feature type="domain" description="MHC class I-like antigen recognition-like" evidence="2">
    <location>
        <begin position="1"/>
        <end position="64"/>
    </location>
</feature>
<accession>A0A7L4KDU6</accession>
<dbReference type="InterPro" id="IPR037055">
    <property type="entry name" value="MHC_I-like_Ag-recog_sf"/>
</dbReference>
<dbReference type="InterPro" id="IPR011162">
    <property type="entry name" value="MHC_I/II-like_Ag-recog"/>
</dbReference>
<dbReference type="Gene3D" id="3.30.500.10">
    <property type="entry name" value="MHC class I-like antigen recognition-like"/>
    <property type="match status" value="1"/>
</dbReference>
<protein>
    <submittedName>
        <fullName evidence="3">HMR1 protein</fullName>
    </submittedName>
</protein>
<dbReference type="EMBL" id="VWPQ01012997">
    <property type="protein sequence ID" value="NXY50971.1"/>
    <property type="molecule type" value="Genomic_DNA"/>
</dbReference>
<evidence type="ECO:0000313" key="3">
    <source>
        <dbReference type="EMBL" id="NXY50971.1"/>
    </source>
</evidence>
<keyword evidence="1" id="KW-0325">Glycoprotein</keyword>
<evidence type="ECO:0000313" key="4">
    <source>
        <dbReference type="Proteomes" id="UP000519239"/>
    </source>
</evidence>
<dbReference type="GO" id="GO:0009897">
    <property type="term" value="C:external side of plasma membrane"/>
    <property type="evidence" value="ECO:0007669"/>
    <property type="project" value="TreeGrafter"/>
</dbReference>
<dbReference type="GO" id="GO:0005615">
    <property type="term" value="C:extracellular space"/>
    <property type="evidence" value="ECO:0007669"/>
    <property type="project" value="TreeGrafter"/>
</dbReference>
<dbReference type="Proteomes" id="UP000519239">
    <property type="component" value="Unassembled WGS sequence"/>
</dbReference>
<dbReference type="InterPro" id="IPR050208">
    <property type="entry name" value="MHC_class-I_related"/>
</dbReference>
<keyword evidence="4" id="KW-1185">Reference proteome</keyword>
<reference evidence="3 4" key="1">
    <citation type="submission" date="2019-09" db="EMBL/GenBank/DDBJ databases">
        <title>Bird 10,000 Genomes (B10K) Project - Family phase.</title>
        <authorList>
            <person name="Zhang G."/>
        </authorList>
    </citation>
    <scope>NUCLEOTIDE SEQUENCE [LARGE SCALE GENOMIC DNA]</scope>
    <source>
        <strain evidence="3">B10K-CU-031-02</strain>
        <tissue evidence="3">Muscle</tissue>
    </source>
</reference>